<reference evidence="3" key="1">
    <citation type="submission" date="2022-02" db="EMBL/GenBank/DDBJ databases">
        <authorList>
            <person name="Henning P.M."/>
            <person name="McCubbin A.G."/>
            <person name="Shore J.S."/>
        </authorList>
    </citation>
    <scope>NUCLEOTIDE SEQUENCE</scope>
    <source>
        <strain evidence="3">F60SS</strain>
        <tissue evidence="3">Leaves</tissue>
    </source>
</reference>
<dbReference type="PANTHER" id="PTHR36245:SF7">
    <property type="entry name" value="GLYCINE-RICH PROTEIN"/>
    <property type="match status" value="1"/>
</dbReference>
<evidence type="ECO:0008006" key="5">
    <source>
        <dbReference type="Google" id="ProtNLM"/>
    </source>
</evidence>
<feature type="compositionally biased region" description="Gly residues" evidence="1">
    <location>
        <begin position="68"/>
        <end position="87"/>
    </location>
</feature>
<feature type="chain" id="PRO_5040116912" description="Glycine-rich protein" evidence="2">
    <location>
        <begin position="23"/>
        <end position="140"/>
    </location>
</feature>
<evidence type="ECO:0000256" key="2">
    <source>
        <dbReference type="SAM" id="SignalP"/>
    </source>
</evidence>
<accession>A0A9Q0JCV0</accession>
<evidence type="ECO:0000256" key="1">
    <source>
        <dbReference type="SAM" id="MobiDB-lite"/>
    </source>
</evidence>
<comment type="caution">
    <text evidence="3">The sequence shown here is derived from an EMBL/GenBank/DDBJ whole genome shotgun (WGS) entry which is preliminary data.</text>
</comment>
<keyword evidence="4" id="KW-1185">Reference proteome</keyword>
<dbReference type="AlphaFoldDB" id="A0A9Q0JCV0"/>
<dbReference type="Proteomes" id="UP001141552">
    <property type="component" value="Unassembled WGS sequence"/>
</dbReference>
<feature type="signal peptide" evidence="2">
    <location>
        <begin position="1"/>
        <end position="22"/>
    </location>
</feature>
<evidence type="ECO:0000313" key="3">
    <source>
        <dbReference type="EMBL" id="KAJ4836863.1"/>
    </source>
</evidence>
<organism evidence="3 4">
    <name type="scientific">Turnera subulata</name>
    <dbReference type="NCBI Taxonomy" id="218843"/>
    <lineage>
        <taxon>Eukaryota</taxon>
        <taxon>Viridiplantae</taxon>
        <taxon>Streptophyta</taxon>
        <taxon>Embryophyta</taxon>
        <taxon>Tracheophyta</taxon>
        <taxon>Spermatophyta</taxon>
        <taxon>Magnoliopsida</taxon>
        <taxon>eudicotyledons</taxon>
        <taxon>Gunneridae</taxon>
        <taxon>Pentapetalae</taxon>
        <taxon>rosids</taxon>
        <taxon>fabids</taxon>
        <taxon>Malpighiales</taxon>
        <taxon>Passifloraceae</taxon>
        <taxon>Turnera</taxon>
    </lineage>
</organism>
<proteinExistence type="predicted"/>
<dbReference type="PANTHER" id="PTHR36245">
    <property type="entry name" value="GLYCINE-RICH PROTEIN DOT1-LIKE"/>
    <property type="match status" value="1"/>
</dbReference>
<sequence>MGLLLIFFIYLSLLLSLSQVSSRAFLSDALQEHHLEVANTRSGDDQEQNGASGIVHSSKYGHAAGSTGARGGGGSGSSENGNGNGQSNGGGQAVIPVIVAGAANNRHPNRHSAASCRKNCLRFRTSILAIIASLIVHVYV</sequence>
<evidence type="ECO:0000313" key="4">
    <source>
        <dbReference type="Proteomes" id="UP001141552"/>
    </source>
</evidence>
<protein>
    <recommendedName>
        <fullName evidence="5">Glycine-rich protein</fullName>
    </recommendedName>
</protein>
<name>A0A9Q0JCV0_9ROSI</name>
<feature type="region of interest" description="Disordered" evidence="1">
    <location>
        <begin position="61"/>
        <end position="87"/>
    </location>
</feature>
<reference evidence="3" key="2">
    <citation type="journal article" date="2023" name="Plants (Basel)">
        <title>Annotation of the Turnera subulata (Passifloraceae) Draft Genome Reveals the S-Locus Evolved after the Divergence of Turneroideae from Passifloroideae in a Stepwise Manner.</title>
        <authorList>
            <person name="Henning P.M."/>
            <person name="Roalson E.H."/>
            <person name="Mir W."/>
            <person name="McCubbin A.G."/>
            <person name="Shore J.S."/>
        </authorList>
    </citation>
    <scope>NUCLEOTIDE SEQUENCE</scope>
    <source>
        <strain evidence="3">F60SS</strain>
    </source>
</reference>
<keyword evidence="2" id="KW-0732">Signal</keyword>
<gene>
    <name evidence="3" type="ORF">Tsubulata_030743</name>
</gene>
<dbReference type="EMBL" id="JAKUCV010004007">
    <property type="protein sequence ID" value="KAJ4836863.1"/>
    <property type="molecule type" value="Genomic_DNA"/>
</dbReference>